<dbReference type="CDD" id="cd06261">
    <property type="entry name" value="TM_PBP2"/>
    <property type="match status" value="1"/>
</dbReference>
<evidence type="ECO:0000256" key="6">
    <source>
        <dbReference type="ARBA" id="ARBA00023136"/>
    </source>
</evidence>
<protein>
    <submittedName>
        <fullName evidence="9">ABC transporter, permease protein</fullName>
    </submittedName>
</protein>
<keyword evidence="4 7" id="KW-0812">Transmembrane</keyword>
<name>A0ABN0NWI9_TRELE</name>
<dbReference type="Pfam" id="PF00528">
    <property type="entry name" value="BPD_transp_1"/>
    <property type="match status" value="1"/>
</dbReference>
<dbReference type="Proteomes" id="UP000016649">
    <property type="component" value="Unassembled WGS sequence"/>
</dbReference>
<dbReference type="InterPro" id="IPR050809">
    <property type="entry name" value="UgpAE/MalFG_permease"/>
</dbReference>
<keyword evidence="3" id="KW-1003">Cell membrane</keyword>
<dbReference type="SUPFAM" id="SSF161098">
    <property type="entry name" value="MetI-like"/>
    <property type="match status" value="1"/>
</dbReference>
<feature type="transmembrane region" description="Helical" evidence="7">
    <location>
        <begin position="87"/>
        <end position="108"/>
    </location>
</feature>
<dbReference type="RefSeq" id="WP_021686318.1">
    <property type="nucleotide sequence ID" value="NZ_KI260554.1"/>
</dbReference>
<dbReference type="InterPro" id="IPR035906">
    <property type="entry name" value="MetI-like_sf"/>
</dbReference>
<keyword evidence="6 7" id="KW-0472">Membrane</keyword>
<evidence type="ECO:0000256" key="7">
    <source>
        <dbReference type="RuleBase" id="RU363032"/>
    </source>
</evidence>
<feature type="domain" description="ABC transmembrane type-1" evidence="8">
    <location>
        <begin position="81"/>
        <end position="295"/>
    </location>
</feature>
<evidence type="ECO:0000256" key="1">
    <source>
        <dbReference type="ARBA" id="ARBA00004651"/>
    </source>
</evidence>
<proteinExistence type="inferred from homology"/>
<keyword evidence="2 7" id="KW-0813">Transport</keyword>
<keyword evidence="10" id="KW-1185">Reference proteome</keyword>
<evidence type="ECO:0000313" key="10">
    <source>
        <dbReference type="Proteomes" id="UP000016649"/>
    </source>
</evidence>
<keyword evidence="5 7" id="KW-1133">Transmembrane helix</keyword>
<feature type="transmembrane region" description="Helical" evidence="7">
    <location>
        <begin position="120"/>
        <end position="141"/>
    </location>
</feature>
<organism evidence="9 10">
    <name type="scientific">Treponema lecithinolyticum ATCC 700332</name>
    <dbReference type="NCBI Taxonomy" id="1321815"/>
    <lineage>
        <taxon>Bacteria</taxon>
        <taxon>Pseudomonadati</taxon>
        <taxon>Spirochaetota</taxon>
        <taxon>Spirochaetia</taxon>
        <taxon>Spirochaetales</taxon>
        <taxon>Treponemataceae</taxon>
        <taxon>Treponema</taxon>
    </lineage>
</organism>
<sequence length="308" mass="34742">MNARGLHKKTGFIQYIKKTYMLYLFLLPAVLYTVLFDYMPMYGIQIAFKDFKPSLGFAGSPWAGFKYFKVFFDSYQFTTLLKNTLLLSFYALVAGFPIPIVLALLLNYTKNVRLKKVTQMVTYAPHFISTVVFCGMLFVLLGTDGIYNQFLGLFGIKPVGFMTKAENFRHVYVWSGVIQQMGWNSIIYIAALSGVDPKTHEAAILDGASKVQRIIHIDWPSIMPTAVMLLILNVGRIMSLGFEKAFLLQNNLNLDYSEIIETYVYKIGIQSGQFSLSAAIGLFNNIINFALLLTINKVSKKMTNVGIV</sequence>
<dbReference type="PANTHER" id="PTHR43227">
    <property type="entry name" value="BLL4140 PROTEIN"/>
    <property type="match status" value="1"/>
</dbReference>
<dbReference type="PANTHER" id="PTHR43227:SF11">
    <property type="entry name" value="BLL4140 PROTEIN"/>
    <property type="match status" value="1"/>
</dbReference>
<evidence type="ECO:0000256" key="4">
    <source>
        <dbReference type="ARBA" id="ARBA00022692"/>
    </source>
</evidence>
<comment type="subcellular location">
    <subcellularLocation>
        <location evidence="1 7">Cell membrane</location>
        <topology evidence="1 7">Multi-pass membrane protein</topology>
    </subcellularLocation>
</comment>
<evidence type="ECO:0000256" key="5">
    <source>
        <dbReference type="ARBA" id="ARBA00022989"/>
    </source>
</evidence>
<evidence type="ECO:0000256" key="3">
    <source>
        <dbReference type="ARBA" id="ARBA00022475"/>
    </source>
</evidence>
<dbReference type="PROSITE" id="PS50928">
    <property type="entry name" value="ABC_TM1"/>
    <property type="match status" value="1"/>
</dbReference>
<evidence type="ECO:0000259" key="8">
    <source>
        <dbReference type="PROSITE" id="PS50928"/>
    </source>
</evidence>
<gene>
    <name evidence="9" type="ORF">HMPREF9193_02148</name>
</gene>
<evidence type="ECO:0000256" key="2">
    <source>
        <dbReference type="ARBA" id="ARBA00022448"/>
    </source>
</evidence>
<feature type="transmembrane region" description="Helical" evidence="7">
    <location>
        <begin position="171"/>
        <end position="191"/>
    </location>
</feature>
<evidence type="ECO:0000313" key="9">
    <source>
        <dbReference type="EMBL" id="ERJ91692.1"/>
    </source>
</evidence>
<comment type="similarity">
    <text evidence="7">Belongs to the binding-protein-dependent transport system permease family.</text>
</comment>
<feature type="transmembrane region" description="Helical" evidence="7">
    <location>
        <begin position="222"/>
        <end position="242"/>
    </location>
</feature>
<feature type="transmembrane region" description="Helical" evidence="7">
    <location>
        <begin position="274"/>
        <end position="295"/>
    </location>
</feature>
<dbReference type="EMBL" id="AWVH01000044">
    <property type="protein sequence ID" value="ERJ91692.1"/>
    <property type="molecule type" value="Genomic_DNA"/>
</dbReference>
<dbReference type="Gene3D" id="1.10.3720.10">
    <property type="entry name" value="MetI-like"/>
    <property type="match status" value="1"/>
</dbReference>
<reference evidence="9 10" key="1">
    <citation type="submission" date="2013-08" db="EMBL/GenBank/DDBJ databases">
        <authorList>
            <person name="Weinstock G."/>
            <person name="Sodergren E."/>
            <person name="Wylie T."/>
            <person name="Fulton L."/>
            <person name="Fulton R."/>
            <person name="Fronick C."/>
            <person name="O'Laughlin M."/>
            <person name="Godfrey J."/>
            <person name="Miner T."/>
            <person name="Herter B."/>
            <person name="Appelbaum E."/>
            <person name="Cordes M."/>
            <person name="Lek S."/>
            <person name="Wollam A."/>
            <person name="Pepin K.H."/>
            <person name="Palsikar V.B."/>
            <person name="Mitreva M."/>
            <person name="Wilson R.K."/>
        </authorList>
    </citation>
    <scope>NUCLEOTIDE SEQUENCE [LARGE SCALE GENOMIC DNA]</scope>
    <source>
        <strain evidence="9 10">ATCC 700332</strain>
    </source>
</reference>
<comment type="caution">
    <text evidence="9">The sequence shown here is derived from an EMBL/GenBank/DDBJ whole genome shotgun (WGS) entry which is preliminary data.</text>
</comment>
<accession>A0ABN0NWI9</accession>
<dbReference type="InterPro" id="IPR000515">
    <property type="entry name" value="MetI-like"/>
</dbReference>
<feature type="transmembrane region" description="Helical" evidence="7">
    <location>
        <begin position="20"/>
        <end position="39"/>
    </location>
</feature>